<dbReference type="Gene3D" id="1.20.1640.10">
    <property type="entry name" value="Multidrug efflux transporter AcrB transmembrane domain"/>
    <property type="match status" value="2"/>
</dbReference>
<keyword evidence="1" id="KW-1133">Transmembrane helix</keyword>
<name>V5SBI2_9HYPH</name>
<keyword evidence="1" id="KW-0812">Transmembrane</keyword>
<dbReference type="GO" id="GO:0042910">
    <property type="term" value="F:xenobiotic transmembrane transporter activity"/>
    <property type="evidence" value="ECO:0007669"/>
    <property type="project" value="TreeGrafter"/>
</dbReference>
<dbReference type="HOGENOM" id="CLU_002755_1_2_5"/>
<gene>
    <name evidence="2" type="ORF">W911_04575</name>
</gene>
<dbReference type="SUPFAM" id="SSF82866">
    <property type="entry name" value="Multidrug efflux transporter AcrB transmembrane domain"/>
    <property type="match status" value="2"/>
</dbReference>
<dbReference type="PANTHER" id="PTHR32063">
    <property type="match status" value="1"/>
</dbReference>
<feature type="transmembrane region" description="Helical" evidence="1">
    <location>
        <begin position="859"/>
        <end position="877"/>
    </location>
</feature>
<dbReference type="AlphaFoldDB" id="V5SBI2"/>
<dbReference type="InterPro" id="IPR027463">
    <property type="entry name" value="AcrB_DN_DC_subdom"/>
</dbReference>
<dbReference type="GO" id="GO:0005886">
    <property type="term" value="C:plasma membrane"/>
    <property type="evidence" value="ECO:0007669"/>
    <property type="project" value="TreeGrafter"/>
</dbReference>
<dbReference type="Gene3D" id="3.30.70.1440">
    <property type="entry name" value="Multidrug efflux transporter AcrB pore domain"/>
    <property type="match status" value="1"/>
</dbReference>
<dbReference type="PANTHER" id="PTHR32063:SF18">
    <property type="entry name" value="CATION EFFLUX SYSTEM PROTEIN"/>
    <property type="match status" value="1"/>
</dbReference>
<feature type="transmembrane region" description="Helical" evidence="1">
    <location>
        <begin position="961"/>
        <end position="982"/>
    </location>
</feature>
<dbReference type="Pfam" id="PF00873">
    <property type="entry name" value="ACR_tran"/>
    <property type="match status" value="1"/>
</dbReference>
<dbReference type="Proteomes" id="UP000018542">
    <property type="component" value="Chromosome"/>
</dbReference>
<feature type="transmembrane region" description="Helical" evidence="1">
    <location>
        <begin position="910"/>
        <end position="930"/>
    </location>
</feature>
<dbReference type="KEGG" id="hni:W911_04575"/>
<dbReference type="SUPFAM" id="SSF82693">
    <property type="entry name" value="Multidrug efflux transporter AcrB pore domain, PN1, PN2, PC1 and PC2 subdomains"/>
    <property type="match status" value="3"/>
</dbReference>
<evidence type="ECO:0000313" key="2">
    <source>
        <dbReference type="EMBL" id="AHB47837.1"/>
    </source>
</evidence>
<feature type="transmembrane region" description="Helical" evidence="1">
    <location>
        <begin position="16"/>
        <end position="36"/>
    </location>
</feature>
<dbReference type="PRINTS" id="PR00702">
    <property type="entry name" value="ACRIFLAVINRP"/>
</dbReference>
<proteinExistence type="predicted"/>
<feature type="transmembrane region" description="Helical" evidence="1">
    <location>
        <begin position="526"/>
        <end position="546"/>
    </location>
</feature>
<protein>
    <submittedName>
        <fullName evidence="2">Nickel and cobalt resistance protein CnrA</fullName>
    </submittedName>
</protein>
<feature type="transmembrane region" description="Helical" evidence="1">
    <location>
        <begin position="337"/>
        <end position="356"/>
    </location>
</feature>
<feature type="transmembrane region" description="Helical" evidence="1">
    <location>
        <begin position="884"/>
        <end position="904"/>
    </location>
</feature>
<feature type="transmembrane region" description="Helical" evidence="1">
    <location>
        <begin position="389"/>
        <end position="413"/>
    </location>
</feature>
<feature type="transmembrane region" description="Helical" evidence="1">
    <location>
        <begin position="988"/>
        <end position="1010"/>
    </location>
</feature>
<keyword evidence="1" id="KW-0472">Membrane</keyword>
<keyword evidence="3" id="KW-1185">Reference proteome</keyword>
<accession>V5SBI2</accession>
<dbReference type="Gene3D" id="3.30.70.1320">
    <property type="entry name" value="Multidrug efflux transporter AcrB pore domain like"/>
    <property type="match status" value="1"/>
</dbReference>
<feature type="transmembrane region" description="Helical" evidence="1">
    <location>
        <begin position="465"/>
        <end position="489"/>
    </location>
</feature>
<dbReference type="RefSeq" id="WP_023786323.1">
    <property type="nucleotide sequence ID" value="NC_022997.1"/>
</dbReference>
<evidence type="ECO:0000313" key="3">
    <source>
        <dbReference type="Proteomes" id="UP000018542"/>
    </source>
</evidence>
<dbReference type="PATRIC" id="fig|1029756.8.peg.959"/>
<sequence>MSGLNISAIAVRERSVTLFLIIAITLAGTYAFLALGRAEDPPFTVKVLTATAVWPGATAHEMQDLVAEPLEKRMQELSWYDRVETFTRPGLMLMTVTLRDTTPPSAVPDEFYQARKKLGDEAHKLPVGTLGPFVNDEYSDVTFALYAVKGHGMPPRQLTREAETLRQRLLHVPGVKKVNILGERPERVFVEFSYARLATLGIHARAVFDALNRQNVVTPAGSIDTHGPQVFVRVEGAYDDLQKIKDTPIAADGRVIKLSDVAEVKRGYEDPATFLIRHNGEPAMVLGVVMQDGWNGLELGHALDAEEKAIAAELPAGLTLTKVTDQAVNIRDSVDEFMMKFVAALAVVMLVSLLSLGWRVGIVVSAAVPLTLAAVFVIMMGTGRVFDRITLGSLILALGLLVDDAIIAIEMMVVKMEEGYDRVKAAAYAWSHTAAPMLSGTLVTVIGLMPVGFARSTAGEYAGNIFWIVGFALIASWIVAVVFTPYLGVKLLPDIKPKPGGHAAIYATRNYERFRRLVGWSVRRRYTVAGIVVGLFALSVVGMGAVKQQFFPSSDRPEVLVEVQMPEGTSIEATSAAVAKVEDWLKQQPEAEIVTSYIGQGAPRFFLAYNPELPDPSFAKMIVLTANAEARDRLKLRLRARITEGLASEARVRATQLVFGPYSPFPVAFRVMGPDPKTLRRVAHEVQDVMRANPHMRQVNLDWSERAPTLRFLLDQDRLRLIGLSPNDVAEQLQFLLSGVPVTQVREDIRTVEVVARSGGPERLDPAKLADLTLTSEQGRLVPLSQIGRVEVVSEDPILKRRDRIPTITVRGDIDDAMQPPQVSLEVDAALRPIIDAMPVGYRIEMGGSIEEAEKANSALAPVFPIMILLTLIVVMLQVRSFPALAMVILTAPLGLIGAVPTLLAFQQPFGFNAILGLIGLSGILMRNTLILIEQIKSNKVEGLDDYHAVVEATVQRARPVILTALAAVLAFIPLTTSVFWGSMAFTLIGGTAGGTLLILLFLPALYAIWFKVRPPQYLGVDAPLTLAPARAAT</sequence>
<evidence type="ECO:0000256" key="1">
    <source>
        <dbReference type="SAM" id="Phobius"/>
    </source>
</evidence>
<dbReference type="EMBL" id="CP006912">
    <property type="protein sequence ID" value="AHB47837.1"/>
    <property type="molecule type" value="Genomic_DNA"/>
</dbReference>
<dbReference type="OrthoDB" id="9798415at2"/>
<dbReference type="STRING" id="1029756.W911_04575"/>
<organism evidence="2 3">
    <name type="scientific">Hyphomicrobium nitrativorans NL23</name>
    <dbReference type="NCBI Taxonomy" id="1029756"/>
    <lineage>
        <taxon>Bacteria</taxon>
        <taxon>Pseudomonadati</taxon>
        <taxon>Pseudomonadota</taxon>
        <taxon>Alphaproteobacteria</taxon>
        <taxon>Hyphomicrobiales</taxon>
        <taxon>Hyphomicrobiaceae</taxon>
        <taxon>Hyphomicrobium</taxon>
    </lineage>
</organism>
<reference evidence="2 3" key="1">
    <citation type="journal article" date="2014" name="Genome Announc.">
        <title>Complete Genome Sequence of Hyphomicrobium nitrativorans Strain NL23, a Denitrifying Bacterium Isolated from Biofilm of a Methanol-Fed Denitrification System Treating Seawater at the Montreal Biodome.</title>
        <authorList>
            <person name="Martineau C."/>
            <person name="Villeneuve C."/>
            <person name="Mauffrey F."/>
            <person name="Villemur R."/>
        </authorList>
    </citation>
    <scope>NUCLEOTIDE SEQUENCE [LARGE SCALE GENOMIC DNA]</scope>
    <source>
        <strain evidence="2">NL23</strain>
    </source>
</reference>
<feature type="transmembrane region" description="Helical" evidence="1">
    <location>
        <begin position="363"/>
        <end position="383"/>
    </location>
</feature>
<feature type="transmembrane region" description="Helical" evidence="1">
    <location>
        <begin position="434"/>
        <end position="453"/>
    </location>
</feature>
<dbReference type="Gene3D" id="3.30.2090.10">
    <property type="entry name" value="Multidrug efflux transporter AcrB TolC docking domain, DN and DC subdomains"/>
    <property type="match status" value="2"/>
</dbReference>
<dbReference type="Gene3D" id="3.30.70.1430">
    <property type="entry name" value="Multidrug efflux transporter AcrB pore domain"/>
    <property type="match status" value="2"/>
</dbReference>
<dbReference type="InterPro" id="IPR001036">
    <property type="entry name" value="Acrflvin-R"/>
</dbReference>
<dbReference type="SUPFAM" id="SSF82714">
    <property type="entry name" value="Multidrug efflux transporter AcrB TolC docking domain, DN and DC subdomains"/>
    <property type="match status" value="2"/>
</dbReference>